<accession>A0A833RGM7</accession>
<feature type="compositionally biased region" description="Basic and acidic residues" evidence="1">
    <location>
        <begin position="1"/>
        <end position="11"/>
    </location>
</feature>
<feature type="compositionally biased region" description="Basic and acidic residues" evidence="1">
    <location>
        <begin position="39"/>
        <end position="54"/>
    </location>
</feature>
<sequence length="74" mass="8132">MEQQKRKEEASQVRQCPSESASKLNPTVAKVLREAITNRGDDEKGKEGESKEGSSADEVLVYARAVNHVDSSLE</sequence>
<reference evidence="2" key="1">
    <citation type="submission" date="2020-01" db="EMBL/GenBank/DDBJ databases">
        <title>Genome sequence of Kobresia littledalei, the first chromosome-level genome in the family Cyperaceae.</title>
        <authorList>
            <person name="Qu G."/>
        </authorList>
    </citation>
    <scope>NUCLEOTIDE SEQUENCE</scope>
    <source>
        <strain evidence="2">C.B.Clarke</strain>
        <tissue evidence="2">Leaf</tissue>
    </source>
</reference>
<comment type="caution">
    <text evidence="2">The sequence shown here is derived from an EMBL/GenBank/DDBJ whole genome shotgun (WGS) entry which is preliminary data.</text>
</comment>
<dbReference type="AlphaFoldDB" id="A0A833RGM7"/>
<keyword evidence="3" id="KW-1185">Reference proteome</keyword>
<organism evidence="2 3">
    <name type="scientific">Carex littledalei</name>
    <dbReference type="NCBI Taxonomy" id="544730"/>
    <lineage>
        <taxon>Eukaryota</taxon>
        <taxon>Viridiplantae</taxon>
        <taxon>Streptophyta</taxon>
        <taxon>Embryophyta</taxon>
        <taxon>Tracheophyta</taxon>
        <taxon>Spermatophyta</taxon>
        <taxon>Magnoliopsida</taxon>
        <taxon>Liliopsida</taxon>
        <taxon>Poales</taxon>
        <taxon>Cyperaceae</taxon>
        <taxon>Cyperoideae</taxon>
        <taxon>Cariceae</taxon>
        <taxon>Carex</taxon>
        <taxon>Carex subgen. Euthyceras</taxon>
    </lineage>
</organism>
<gene>
    <name evidence="2" type="ORF">FCM35_KLT17598</name>
</gene>
<feature type="region of interest" description="Disordered" evidence="1">
    <location>
        <begin position="1"/>
        <end position="59"/>
    </location>
</feature>
<dbReference type="EMBL" id="SWLB01000005">
    <property type="protein sequence ID" value="KAF3338761.1"/>
    <property type="molecule type" value="Genomic_DNA"/>
</dbReference>
<feature type="compositionally biased region" description="Polar residues" evidence="1">
    <location>
        <begin position="12"/>
        <end position="25"/>
    </location>
</feature>
<evidence type="ECO:0000313" key="2">
    <source>
        <dbReference type="EMBL" id="KAF3338761.1"/>
    </source>
</evidence>
<protein>
    <submittedName>
        <fullName evidence="2">Uncharacterized protein</fullName>
    </submittedName>
</protein>
<evidence type="ECO:0000313" key="3">
    <source>
        <dbReference type="Proteomes" id="UP000623129"/>
    </source>
</evidence>
<name>A0A833RGM7_9POAL</name>
<dbReference type="Proteomes" id="UP000623129">
    <property type="component" value="Unassembled WGS sequence"/>
</dbReference>
<proteinExistence type="predicted"/>
<evidence type="ECO:0000256" key="1">
    <source>
        <dbReference type="SAM" id="MobiDB-lite"/>
    </source>
</evidence>